<evidence type="ECO:0000259" key="2">
    <source>
        <dbReference type="Pfam" id="PF19160"/>
    </source>
</evidence>
<sequence>MPPQILFLLLVLLFGQISVLPGLPGLPVMPDPDPAAIQPSLLFPTSSPPATIPAFPEQSDVAGAACPLDLPDDFLPAVSATCSTSAAGRLPSRSRCCPVLAAWLYAAYSATALSARPLPAPPALDLPILPDDSEACIGGVERALRDRGVRLPRVNGTCDAAYCYCGIRLRRLTCAGGASGAEGRWVPPGDAARRLARDCSRPGLAGCSRCLRTLNHLKSKVEKGGNGTSVGKREGGTRNRECQLMGVTWLLSKNRTHYLPAVTSVLRALMAADATGAASDPTSCSLPRDTMPLAVDSAQINGQSAASAVVRSPLTSNPLHLLIIIPLILSSFF</sequence>
<name>A0A8B7BNX8_PHODC</name>
<dbReference type="Proteomes" id="UP000228380">
    <property type="component" value="Chromosome 6"/>
</dbReference>
<evidence type="ECO:0000313" key="5">
    <source>
        <dbReference type="RefSeq" id="XP_008782392.1"/>
    </source>
</evidence>
<dbReference type="KEGG" id="pda:103701940"/>
<reference evidence="4 5" key="2">
    <citation type="submission" date="2025-04" db="UniProtKB">
        <authorList>
            <consortium name="RefSeq"/>
        </authorList>
    </citation>
    <scope>IDENTIFICATION</scope>
    <source>
        <tissue evidence="4 5">Young leaves</tissue>
    </source>
</reference>
<feature type="chain" id="PRO_5044664116" evidence="1">
    <location>
        <begin position="22"/>
        <end position="333"/>
    </location>
</feature>
<dbReference type="RefSeq" id="XP_008782392.1">
    <property type="nucleotide sequence ID" value="XM_008784170.3"/>
</dbReference>
<evidence type="ECO:0000256" key="1">
    <source>
        <dbReference type="SAM" id="SignalP"/>
    </source>
</evidence>
<protein>
    <submittedName>
        <fullName evidence="4 5">Uncharacterized GPI-anchored protein At4g28100-like</fullName>
    </submittedName>
</protein>
<dbReference type="PANTHER" id="PTHR34056:SF1">
    <property type="entry name" value="GPI-ANCHORED PROTEIN"/>
    <property type="match status" value="1"/>
</dbReference>
<feature type="domain" description="SPARK" evidence="2">
    <location>
        <begin position="64"/>
        <end position="229"/>
    </location>
</feature>
<dbReference type="InterPro" id="IPR040376">
    <property type="entry name" value="At4g28100-like"/>
</dbReference>
<accession>A0A8B7BNX8</accession>
<proteinExistence type="predicted"/>
<reference evidence="3" key="1">
    <citation type="journal article" date="2019" name="Nat. Commun.">
        <title>Genome-wide association mapping of date palm fruit traits.</title>
        <authorList>
            <person name="Hazzouri K.M."/>
            <person name="Gros-Balthazard M."/>
            <person name="Flowers J.M."/>
            <person name="Copetti D."/>
            <person name="Lemansour A."/>
            <person name="Lebrun M."/>
            <person name="Masmoudi K."/>
            <person name="Ferrand S."/>
            <person name="Dhar M.I."/>
            <person name="Fresquez Z.A."/>
            <person name="Rosas U."/>
            <person name="Zhang J."/>
            <person name="Talag J."/>
            <person name="Lee S."/>
            <person name="Kudrna D."/>
            <person name="Powell R.F."/>
            <person name="Leitch I.J."/>
            <person name="Krueger R.R."/>
            <person name="Wing R.A."/>
            <person name="Amiri K.M.A."/>
            <person name="Purugganan M.D."/>
        </authorList>
    </citation>
    <scope>NUCLEOTIDE SEQUENCE [LARGE SCALE GENOMIC DNA]</scope>
    <source>
        <strain evidence="3">cv. Khalas</strain>
    </source>
</reference>
<dbReference type="Pfam" id="PF19160">
    <property type="entry name" value="SPARK"/>
    <property type="match status" value="1"/>
</dbReference>
<dbReference type="PANTHER" id="PTHR34056">
    <property type="entry name" value="GPI-ANCHORED PROTEIN"/>
    <property type="match status" value="1"/>
</dbReference>
<organism evidence="3 5">
    <name type="scientific">Phoenix dactylifera</name>
    <name type="common">Date palm</name>
    <dbReference type="NCBI Taxonomy" id="42345"/>
    <lineage>
        <taxon>Eukaryota</taxon>
        <taxon>Viridiplantae</taxon>
        <taxon>Streptophyta</taxon>
        <taxon>Embryophyta</taxon>
        <taxon>Tracheophyta</taxon>
        <taxon>Spermatophyta</taxon>
        <taxon>Magnoliopsida</taxon>
        <taxon>Liliopsida</taxon>
        <taxon>Arecaceae</taxon>
        <taxon>Coryphoideae</taxon>
        <taxon>Phoeniceae</taxon>
        <taxon>Phoenix</taxon>
    </lineage>
</organism>
<evidence type="ECO:0000313" key="4">
    <source>
        <dbReference type="RefSeq" id="XP_008782391.1"/>
    </source>
</evidence>
<gene>
    <name evidence="4 5" type="primary">LOC103701940</name>
</gene>
<dbReference type="RefSeq" id="XP_008782391.1">
    <property type="nucleotide sequence ID" value="XM_008784169.3"/>
</dbReference>
<dbReference type="OrthoDB" id="764087at2759"/>
<feature type="signal peptide" evidence="1">
    <location>
        <begin position="1"/>
        <end position="21"/>
    </location>
</feature>
<keyword evidence="1" id="KW-0732">Signal</keyword>
<dbReference type="GeneID" id="103701940"/>
<evidence type="ECO:0000313" key="3">
    <source>
        <dbReference type="Proteomes" id="UP000228380"/>
    </source>
</evidence>
<dbReference type="InterPro" id="IPR043891">
    <property type="entry name" value="SPARK"/>
</dbReference>
<keyword evidence="3" id="KW-1185">Reference proteome</keyword>
<dbReference type="AlphaFoldDB" id="A0A8B7BNX8"/>